<dbReference type="AlphaFoldDB" id="A0A9N7Z5E2"/>
<name>A0A9N7Z5E2_PLEPL</name>
<protein>
    <submittedName>
        <fullName evidence="2">Uncharacterized protein</fullName>
    </submittedName>
</protein>
<comment type="caution">
    <text evidence="2">The sequence shown here is derived from an EMBL/GenBank/DDBJ whole genome shotgun (WGS) entry which is preliminary data.</text>
</comment>
<evidence type="ECO:0000256" key="1">
    <source>
        <dbReference type="SAM" id="MobiDB-lite"/>
    </source>
</evidence>
<evidence type="ECO:0000313" key="3">
    <source>
        <dbReference type="Proteomes" id="UP001153269"/>
    </source>
</evidence>
<gene>
    <name evidence="2" type="ORF">PLEPLA_LOCUS38563</name>
</gene>
<dbReference type="EMBL" id="CADEAL010004069">
    <property type="protein sequence ID" value="CAB1450871.1"/>
    <property type="molecule type" value="Genomic_DNA"/>
</dbReference>
<sequence length="114" mass="12497">MLRRRRGEKEMEHLLSTPSWTRSARLEPGRLVGSPSYGGAHHGNVTPNSPGVCVSLARPQCCCSLLYASLRGSDRPKHTPTDCIGEKNGVYASTHTGCTSWKPRNPHETSTRPD</sequence>
<dbReference type="Proteomes" id="UP001153269">
    <property type="component" value="Unassembled WGS sequence"/>
</dbReference>
<reference evidence="2" key="1">
    <citation type="submission" date="2020-03" db="EMBL/GenBank/DDBJ databases">
        <authorList>
            <person name="Weist P."/>
        </authorList>
    </citation>
    <scope>NUCLEOTIDE SEQUENCE</scope>
</reference>
<organism evidence="2 3">
    <name type="scientific">Pleuronectes platessa</name>
    <name type="common">European plaice</name>
    <dbReference type="NCBI Taxonomy" id="8262"/>
    <lineage>
        <taxon>Eukaryota</taxon>
        <taxon>Metazoa</taxon>
        <taxon>Chordata</taxon>
        <taxon>Craniata</taxon>
        <taxon>Vertebrata</taxon>
        <taxon>Euteleostomi</taxon>
        <taxon>Actinopterygii</taxon>
        <taxon>Neopterygii</taxon>
        <taxon>Teleostei</taxon>
        <taxon>Neoteleostei</taxon>
        <taxon>Acanthomorphata</taxon>
        <taxon>Carangaria</taxon>
        <taxon>Pleuronectiformes</taxon>
        <taxon>Pleuronectoidei</taxon>
        <taxon>Pleuronectidae</taxon>
        <taxon>Pleuronectes</taxon>
    </lineage>
</organism>
<keyword evidence="3" id="KW-1185">Reference proteome</keyword>
<proteinExistence type="predicted"/>
<accession>A0A9N7Z5E2</accession>
<feature type="region of interest" description="Disordered" evidence="1">
    <location>
        <begin position="95"/>
        <end position="114"/>
    </location>
</feature>
<feature type="compositionally biased region" description="Basic and acidic residues" evidence="1">
    <location>
        <begin position="105"/>
        <end position="114"/>
    </location>
</feature>
<evidence type="ECO:0000313" key="2">
    <source>
        <dbReference type="EMBL" id="CAB1450871.1"/>
    </source>
</evidence>